<proteinExistence type="predicted"/>
<name>A0A9N9G3P9_9GLOM</name>
<dbReference type="OrthoDB" id="10335862at2759"/>
<sequence length="256" mass="30611">MGDLTERPSLSEPFSASRSLIIDEPEVKRYHHHRYGHAPYRPRPFESKIPMHLRTQPPERTLFNYWRLLDILFVFTFIGIWWYIDRRKGIEMSENGNGMCMVREYNRVEEQEERVRLGSGTGAFEGGKNHERRSKVERIGDDLIRILSSVIGALIFDVAYSALKWYNYRKKQRDQDDEYVRQLVDFLQAEVSGKTKYRVHEAWLDFDLKNKQLALNVRRRIWNRAVQFMENEVWWLRKFKTGKTTIWGDHRAGQPS</sequence>
<dbReference type="EMBL" id="CAJVPJ010001238">
    <property type="protein sequence ID" value="CAG8582568.1"/>
    <property type="molecule type" value="Genomic_DNA"/>
</dbReference>
<keyword evidence="1" id="KW-0472">Membrane</keyword>
<gene>
    <name evidence="2" type="ORF">POCULU_LOCUS6564</name>
</gene>
<dbReference type="AlphaFoldDB" id="A0A9N9G3P9"/>
<keyword evidence="3" id="KW-1185">Reference proteome</keyword>
<organism evidence="2 3">
    <name type="scientific">Paraglomus occultum</name>
    <dbReference type="NCBI Taxonomy" id="144539"/>
    <lineage>
        <taxon>Eukaryota</taxon>
        <taxon>Fungi</taxon>
        <taxon>Fungi incertae sedis</taxon>
        <taxon>Mucoromycota</taxon>
        <taxon>Glomeromycotina</taxon>
        <taxon>Glomeromycetes</taxon>
        <taxon>Paraglomerales</taxon>
        <taxon>Paraglomeraceae</taxon>
        <taxon>Paraglomus</taxon>
    </lineage>
</organism>
<feature type="transmembrane region" description="Helical" evidence="1">
    <location>
        <begin position="143"/>
        <end position="163"/>
    </location>
</feature>
<evidence type="ECO:0000313" key="3">
    <source>
        <dbReference type="Proteomes" id="UP000789572"/>
    </source>
</evidence>
<keyword evidence="1" id="KW-1133">Transmembrane helix</keyword>
<evidence type="ECO:0000313" key="2">
    <source>
        <dbReference type="EMBL" id="CAG8582568.1"/>
    </source>
</evidence>
<reference evidence="2" key="1">
    <citation type="submission" date="2021-06" db="EMBL/GenBank/DDBJ databases">
        <authorList>
            <person name="Kallberg Y."/>
            <person name="Tangrot J."/>
            <person name="Rosling A."/>
        </authorList>
    </citation>
    <scope>NUCLEOTIDE SEQUENCE</scope>
    <source>
        <strain evidence="2">IA702</strain>
    </source>
</reference>
<feature type="transmembrane region" description="Helical" evidence="1">
    <location>
        <begin position="64"/>
        <end position="84"/>
    </location>
</feature>
<evidence type="ECO:0000256" key="1">
    <source>
        <dbReference type="SAM" id="Phobius"/>
    </source>
</evidence>
<protein>
    <submittedName>
        <fullName evidence="2">4754_t:CDS:1</fullName>
    </submittedName>
</protein>
<accession>A0A9N9G3P9</accession>
<comment type="caution">
    <text evidence="2">The sequence shown here is derived from an EMBL/GenBank/DDBJ whole genome shotgun (WGS) entry which is preliminary data.</text>
</comment>
<dbReference type="Proteomes" id="UP000789572">
    <property type="component" value="Unassembled WGS sequence"/>
</dbReference>
<keyword evidence="1" id="KW-0812">Transmembrane</keyword>